<feature type="chain" id="PRO_5022191078" evidence="1">
    <location>
        <begin position="19"/>
        <end position="635"/>
    </location>
</feature>
<dbReference type="EMBL" id="BJXJ01000015">
    <property type="protein sequence ID" value="GEM75708.1"/>
    <property type="molecule type" value="Genomic_DNA"/>
</dbReference>
<evidence type="ECO:0000256" key="1">
    <source>
        <dbReference type="SAM" id="SignalP"/>
    </source>
</evidence>
<accession>A0A511QEI4</accession>
<name>A0A511QEI4_9VIBR</name>
<comment type="caution">
    <text evidence="2">The sequence shown here is derived from an EMBL/GenBank/DDBJ whole genome shotgun (WGS) entry which is preliminary data.</text>
</comment>
<protein>
    <submittedName>
        <fullName evidence="2">Uncharacterized protein</fullName>
    </submittedName>
</protein>
<keyword evidence="3" id="KW-1185">Reference proteome</keyword>
<reference evidence="2 3" key="1">
    <citation type="submission" date="2019-07" db="EMBL/GenBank/DDBJ databases">
        <title>Whole genome shotgun sequence of Vibrio sagamiensis NBRC 104589.</title>
        <authorList>
            <person name="Hosoyama A."/>
            <person name="Uohara A."/>
            <person name="Ohji S."/>
            <person name="Ichikawa N."/>
        </authorList>
    </citation>
    <scope>NUCLEOTIDE SEQUENCE [LARGE SCALE GENOMIC DNA]</scope>
    <source>
        <strain evidence="2 3">NBRC 104589</strain>
    </source>
</reference>
<dbReference type="AlphaFoldDB" id="A0A511QEI4"/>
<evidence type="ECO:0000313" key="3">
    <source>
        <dbReference type="Proteomes" id="UP000321922"/>
    </source>
</evidence>
<feature type="signal peptide" evidence="1">
    <location>
        <begin position="1"/>
        <end position="18"/>
    </location>
</feature>
<keyword evidence="1" id="KW-0732">Signal</keyword>
<dbReference type="Proteomes" id="UP000321922">
    <property type="component" value="Unassembled WGS sequence"/>
</dbReference>
<gene>
    <name evidence="2" type="ORF">VSA01S_18200</name>
</gene>
<sequence>MKSFPLMLLALMSFSIQANMLNENLRQFFFQSPFSEYYGQLTSEESDALLIKQLEVAEECLDDHGFCEHALYSMRMTAELEHREHQTLQTQITLEYLDFAYQQLTSSGENFTALTIPLAFVDSRLALLRQAQYKNTLQVNGQFTPIDFAGIDRILLQKIEDNQDLSHLDNEYGESLEFNNPLSYAYKELLLRVLKSNIEHELSEGTSTMLELFQQLFKDIVNTQPDRSVCDNCTARFIVEHYNDENDEKWYSEVNAIDYTAYGIDSILEFSHHRLIFPARYNSKAISFLLKFRVFYHDNEDIFDVDMNALGDLEPSDRNVLLQELGARVYHKAITPNLRRLFNTTVKVLTTVNQIDQLSDSVVAMRGIVSDKFKVANYSKTFALKTALTSVLSKIPKVLLGEIQRHGCNADVWAPPQPFYILLEDLCVFTPVFSRKSFPITVSTTYGEQDKYPYEVAIFHKPTNQTLFKKRVSKGEQISLKQSSIMSFDLKEMLLYITNTNPNSYGDIAIIELSEEMFDVQYGGVIKKNQFHYVRKLDERKFNVHRGEKFGCPLLNMTEQEQKDCLLDRLDLYRKLPDYFYQNMEQVAAVAPMYPTSLMAILRQQEEEKQRIRAQALENAMAGIGWGPGTGSYGL</sequence>
<dbReference type="RefSeq" id="WP_039980238.1">
    <property type="nucleotide sequence ID" value="NZ_BAOJ01000029.1"/>
</dbReference>
<evidence type="ECO:0000313" key="2">
    <source>
        <dbReference type="EMBL" id="GEM75708.1"/>
    </source>
</evidence>
<organism evidence="2 3">
    <name type="scientific">Vibrio sagamiensis NBRC 104589</name>
    <dbReference type="NCBI Taxonomy" id="1219064"/>
    <lineage>
        <taxon>Bacteria</taxon>
        <taxon>Pseudomonadati</taxon>
        <taxon>Pseudomonadota</taxon>
        <taxon>Gammaproteobacteria</taxon>
        <taxon>Vibrionales</taxon>
        <taxon>Vibrionaceae</taxon>
        <taxon>Vibrio</taxon>
    </lineage>
</organism>
<dbReference type="OrthoDB" id="5905565at2"/>
<proteinExistence type="predicted"/>